<gene>
    <name evidence="3" type="ORF">EA58_19285</name>
</gene>
<feature type="signal peptide" evidence="1">
    <location>
        <begin position="1"/>
        <end position="19"/>
    </location>
</feature>
<evidence type="ECO:0000313" key="4">
    <source>
        <dbReference type="Proteomes" id="UP000027192"/>
    </source>
</evidence>
<dbReference type="STRING" id="1654360.EA58_19285"/>
<evidence type="ECO:0000256" key="1">
    <source>
        <dbReference type="SAM" id="SignalP"/>
    </source>
</evidence>
<organism evidence="3 4">
    <name type="scientific">Photobacterium galatheae</name>
    <dbReference type="NCBI Taxonomy" id="1654360"/>
    <lineage>
        <taxon>Bacteria</taxon>
        <taxon>Pseudomonadati</taxon>
        <taxon>Pseudomonadota</taxon>
        <taxon>Gammaproteobacteria</taxon>
        <taxon>Vibrionales</taxon>
        <taxon>Vibrionaceae</taxon>
        <taxon>Photobacterium</taxon>
    </lineage>
</organism>
<dbReference type="InterPro" id="IPR011460">
    <property type="entry name" value="Lcl_C"/>
</dbReference>
<dbReference type="Pfam" id="PF07603">
    <property type="entry name" value="Lcl_C"/>
    <property type="match status" value="1"/>
</dbReference>
<evidence type="ECO:0000313" key="3">
    <source>
        <dbReference type="EMBL" id="KDM90080.1"/>
    </source>
</evidence>
<name>A0A066RI10_9GAMM</name>
<dbReference type="EMBL" id="JMIB01000038">
    <property type="protein sequence ID" value="KDM90080.1"/>
    <property type="molecule type" value="Genomic_DNA"/>
</dbReference>
<keyword evidence="4" id="KW-1185">Reference proteome</keyword>
<evidence type="ECO:0000259" key="2">
    <source>
        <dbReference type="Pfam" id="PF07603"/>
    </source>
</evidence>
<keyword evidence="1" id="KW-0732">Signal</keyword>
<proteinExistence type="predicted"/>
<dbReference type="Proteomes" id="UP000027192">
    <property type="component" value="Unassembled WGS sequence"/>
</dbReference>
<protein>
    <recommendedName>
        <fullName evidence="2">Lcl C-terminal domain-containing protein</fullName>
    </recommendedName>
</protein>
<reference evidence="3 4" key="1">
    <citation type="submission" date="2014-04" db="EMBL/GenBank/DDBJ databases">
        <title>Draft genome sequence of Photobacterium halotolerans S2753: a solonamide, ngercheumicin and holomycin producer.</title>
        <authorList>
            <person name="Machado H.R."/>
            <person name="Gram L."/>
        </authorList>
    </citation>
    <scope>NUCLEOTIDE SEQUENCE [LARGE SCALE GENOMIC DNA]</scope>
    <source>
        <strain evidence="3 4">S2753</strain>
    </source>
</reference>
<comment type="caution">
    <text evidence="3">The sequence shown here is derived from an EMBL/GenBank/DDBJ whole genome shotgun (WGS) entry which is preliminary data.</text>
</comment>
<accession>A0A066RI10</accession>
<feature type="chain" id="PRO_5001629420" description="Lcl C-terminal domain-containing protein" evidence="1">
    <location>
        <begin position="20"/>
        <end position="237"/>
    </location>
</feature>
<dbReference type="RefSeq" id="WP_036756229.1">
    <property type="nucleotide sequence ID" value="NZ_JAGSGC010000008.1"/>
</dbReference>
<sequence length="237" mass="26282">MKKAAILIIGLSAMYSAQASDNLQRICTAGYQDDTERFEAQTLSTSAGDLKVINDRQTGLQWQFCPLGQQLSADQMSCTGDATIVRDTSSQMGAMASQAVLIGNENSRLGTQQHAWRAPNVNELMSLLNPACSPALFASLGYPKKTLAELKALKAIADDWHHQPDEIRNQANSVLVNHTSLYFVSDSWGDDEQYAVISFSNYNFNLVEEIYPNHNGHANYQDHNIWGGFLRLVREIP</sequence>
<feature type="domain" description="Lcl C-terminal" evidence="2">
    <location>
        <begin position="52"/>
        <end position="164"/>
    </location>
</feature>
<dbReference type="AlphaFoldDB" id="A0A066RI10"/>
<dbReference type="OrthoDB" id="5869471at2"/>